<evidence type="ECO:0000256" key="2">
    <source>
        <dbReference type="ARBA" id="ARBA00009154"/>
    </source>
</evidence>
<keyword evidence="9" id="KW-1185">Reference proteome</keyword>
<evidence type="ECO:0000256" key="4">
    <source>
        <dbReference type="ARBA" id="ARBA00022884"/>
    </source>
</evidence>
<keyword evidence="3 6" id="KW-0698">rRNA processing</keyword>
<dbReference type="InterPro" id="IPR011082">
    <property type="entry name" value="Exosome-assoc_fac/DNA_repair"/>
</dbReference>
<feature type="compositionally biased region" description="Low complexity" evidence="7">
    <location>
        <begin position="249"/>
        <end position="268"/>
    </location>
</feature>
<name>A0A9P5TS58_GYMJU</name>
<dbReference type="InterPro" id="IPR007146">
    <property type="entry name" value="Sas10/Utp3/C1D"/>
</dbReference>
<dbReference type="PANTHER" id="PTHR15341:SF3">
    <property type="entry name" value="NUCLEAR NUCLEIC ACID-BINDING PROTEIN C1D"/>
    <property type="match status" value="1"/>
</dbReference>
<dbReference type="Proteomes" id="UP000724874">
    <property type="component" value="Unassembled WGS sequence"/>
</dbReference>
<keyword evidence="5 6" id="KW-0539">Nucleus</keyword>
<protein>
    <recommendedName>
        <fullName evidence="6">Exosome complex protein</fullName>
    </recommendedName>
</protein>
<evidence type="ECO:0000313" key="8">
    <source>
        <dbReference type="EMBL" id="KAF8910068.1"/>
    </source>
</evidence>
<feature type="compositionally biased region" description="Low complexity" evidence="7">
    <location>
        <begin position="218"/>
        <end position="229"/>
    </location>
</feature>
<dbReference type="OrthoDB" id="1421013at2759"/>
<feature type="compositionally biased region" description="Basic residues" evidence="7">
    <location>
        <begin position="275"/>
        <end position="291"/>
    </location>
</feature>
<comment type="caution">
    <text evidence="8">The sequence shown here is derived from an EMBL/GenBank/DDBJ whole genome shotgun (WGS) entry which is preliminary data.</text>
</comment>
<feature type="non-terminal residue" evidence="8">
    <location>
        <position position="291"/>
    </location>
</feature>
<feature type="region of interest" description="Disordered" evidence="7">
    <location>
        <begin position="140"/>
        <end position="291"/>
    </location>
</feature>
<comment type="function">
    <text evidence="6">Required for exosome-dependent processing of pre-rRNA and small nucleolar RNA (snRNA) precursors. Involved in processing of 35S pre-rRNA at the A0, A1 and A2 sites.</text>
</comment>
<proteinExistence type="inferred from homology"/>
<accession>A0A9P5TS58</accession>
<feature type="compositionally biased region" description="Acidic residues" evidence="7">
    <location>
        <begin position="145"/>
        <end position="164"/>
    </location>
</feature>
<dbReference type="GO" id="GO:0003677">
    <property type="term" value="F:DNA binding"/>
    <property type="evidence" value="ECO:0007669"/>
    <property type="project" value="TreeGrafter"/>
</dbReference>
<evidence type="ECO:0000256" key="7">
    <source>
        <dbReference type="SAM" id="MobiDB-lite"/>
    </source>
</evidence>
<gene>
    <name evidence="8" type="ORF">CPB84DRAFT_1764539</name>
</gene>
<evidence type="ECO:0000256" key="5">
    <source>
        <dbReference type="ARBA" id="ARBA00023242"/>
    </source>
</evidence>
<dbReference type="GO" id="GO:0010468">
    <property type="term" value="P:regulation of gene expression"/>
    <property type="evidence" value="ECO:0007669"/>
    <property type="project" value="TreeGrafter"/>
</dbReference>
<dbReference type="GO" id="GO:0000460">
    <property type="term" value="P:maturation of 5.8S rRNA"/>
    <property type="evidence" value="ECO:0007669"/>
    <property type="project" value="TreeGrafter"/>
</dbReference>
<organism evidence="8 9">
    <name type="scientific">Gymnopilus junonius</name>
    <name type="common">Spectacular rustgill mushroom</name>
    <name type="synonym">Gymnopilus spectabilis subsp. junonius</name>
    <dbReference type="NCBI Taxonomy" id="109634"/>
    <lineage>
        <taxon>Eukaryota</taxon>
        <taxon>Fungi</taxon>
        <taxon>Dikarya</taxon>
        <taxon>Basidiomycota</taxon>
        <taxon>Agaricomycotina</taxon>
        <taxon>Agaricomycetes</taxon>
        <taxon>Agaricomycetidae</taxon>
        <taxon>Agaricales</taxon>
        <taxon>Agaricineae</taxon>
        <taxon>Hymenogastraceae</taxon>
        <taxon>Gymnopilus</taxon>
    </lineage>
</organism>
<keyword evidence="4 6" id="KW-0694">RNA-binding</keyword>
<dbReference type="GO" id="GO:0003723">
    <property type="term" value="F:RNA binding"/>
    <property type="evidence" value="ECO:0007669"/>
    <property type="project" value="UniProtKB-UniRule"/>
</dbReference>
<evidence type="ECO:0000256" key="3">
    <source>
        <dbReference type="ARBA" id="ARBA00022552"/>
    </source>
</evidence>
<dbReference type="AlphaFoldDB" id="A0A9P5TS58"/>
<feature type="region of interest" description="Disordered" evidence="7">
    <location>
        <begin position="96"/>
        <end position="124"/>
    </location>
</feature>
<dbReference type="Pfam" id="PF04000">
    <property type="entry name" value="Sas10_Utp3"/>
    <property type="match status" value="1"/>
</dbReference>
<dbReference type="GO" id="GO:0000178">
    <property type="term" value="C:exosome (RNase complex)"/>
    <property type="evidence" value="ECO:0007669"/>
    <property type="project" value="TreeGrafter"/>
</dbReference>
<comment type="similarity">
    <text evidence="2 6">Belongs to the C1D family.</text>
</comment>
<dbReference type="PANTHER" id="PTHR15341">
    <property type="entry name" value="SUN-COR STEROID HORMONE RECEPTOR CO-REPRESSOR"/>
    <property type="match status" value="1"/>
</dbReference>
<reference evidence="8" key="1">
    <citation type="submission" date="2020-11" db="EMBL/GenBank/DDBJ databases">
        <authorList>
            <consortium name="DOE Joint Genome Institute"/>
            <person name="Ahrendt S."/>
            <person name="Riley R."/>
            <person name="Andreopoulos W."/>
            <person name="LaButti K."/>
            <person name="Pangilinan J."/>
            <person name="Ruiz-duenas F.J."/>
            <person name="Barrasa J.M."/>
            <person name="Sanchez-Garcia M."/>
            <person name="Camarero S."/>
            <person name="Miyauchi S."/>
            <person name="Serrano A."/>
            <person name="Linde D."/>
            <person name="Babiker R."/>
            <person name="Drula E."/>
            <person name="Ayuso-Fernandez I."/>
            <person name="Pacheco R."/>
            <person name="Padilla G."/>
            <person name="Ferreira P."/>
            <person name="Barriuso J."/>
            <person name="Kellner H."/>
            <person name="Castanera R."/>
            <person name="Alfaro M."/>
            <person name="Ramirez L."/>
            <person name="Pisabarro A.G."/>
            <person name="Kuo A."/>
            <person name="Tritt A."/>
            <person name="Lipzen A."/>
            <person name="He G."/>
            <person name="Yan M."/>
            <person name="Ng V."/>
            <person name="Cullen D."/>
            <person name="Martin F."/>
            <person name="Rosso M.-N."/>
            <person name="Henrissat B."/>
            <person name="Hibbett D."/>
            <person name="Martinez A.T."/>
            <person name="Grigoriev I.V."/>
        </authorList>
    </citation>
    <scope>NUCLEOTIDE SEQUENCE</scope>
    <source>
        <strain evidence="8">AH 44721</strain>
    </source>
</reference>
<sequence>LVEPLFSQTLPETLVGLEPLQQAKLQTVLPYLIYDLVFIYLKSRGIDPKTHPVISELDRIRGYFEKINNAENPPAKRAEIDKEAATRFIKHAIAQAKWKKTPAEEAQEEGQGQSSTAAPSSIPVKVTQKMLDRAAYEKELKAQDAMEDEEDGTLEVYNEEDEDNGMQMDVGPDSTRVDSSPTKGKAKETTEPITSADSKKRRRPGVDPFAGYGEDSITTGSPSGPTSTGVKKSKASKSSPLPESVSAGSSKATPQSSQQSTPASTQPSGQDKSKPSTKSKRSKKKPKKPTT</sequence>
<evidence type="ECO:0000313" key="9">
    <source>
        <dbReference type="Proteomes" id="UP000724874"/>
    </source>
</evidence>
<dbReference type="EMBL" id="JADNYJ010000007">
    <property type="protein sequence ID" value="KAF8910068.1"/>
    <property type="molecule type" value="Genomic_DNA"/>
</dbReference>
<evidence type="ECO:0000256" key="1">
    <source>
        <dbReference type="ARBA" id="ARBA00004123"/>
    </source>
</evidence>
<evidence type="ECO:0000256" key="6">
    <source>
        <dbReference type="RuleBase" id="RU368003"/>
    </source>
</evidence>
<comment type="subcellular location">
    <subcellularLocation>
        <location evidence="1 6">Nucleus</location>
    </subcellularLocation>
</comment>
<dbReference type="GO" id="GO:0005730">
    <property type="term" value="C:nucleolus"/>
    <property type="evidence" value="ECO:0007669"/>
    <property type="project" value="TreeGrafter"/>
</dbReference>